<evidence type="ECO:0000259" key="1">
    <source>
        <dbReference type="PROSITE" id="PS51186"/>
    </source>
</evidence>
<protein>
    <submittedName>
        <fullName evidence="2">Ribosomal protein S18 acetylase RimI-like enzyme</fullName>
    </submittedName>
</protein>
<dbReference type="Gene3D" id="3.40.630.30">
    <property type="match status" value="1"/>
</dbReference>
<name>A0A841BSG0_9ACTN</name>
<dbReference type="SUPFAM" id="SSF55729">
    <property type="entry name" value="Acyl-CoA N-acyltransferases (Nat)"/>
    <property type="match status" value="1"/>
</dbReference>
<evidence type="ECO:0000313" key="3">
    <source>
        <dbReference type="Proteomes" id="UP000587527"/>
    </source>
</evidence>
<gene>
    <name evidence="2" type="ORF">F4553_003715</name>
</gene>
<dbReference type="EMBL" id="JACHMN010000002">
    <property type="protein sequence ID" value="MBB5870336.1"/>
    <property type="molecule type" value="Genomic_DNA"/>
</dbReference>
<dbReference type="InterPro" id="IPR016181">
    <property type="entry name" value="Acyl_CoA_acyltransferase"/>
</dbReference>
<accession>A0A841BSG0</accession>
<dbReference type="GO" id="GO:0016747">
    <property type="term" value="F:acyltransferase activity, transferring groups other than amino-acyl groups"/>
    <property type="evidence" value="ECO:0007669"/>
    <property type="project" value="InterPro"/>
</dbReference>
<organism evidence="2 3">
    <name type="scientific">Allocatelliglobosispora scoriae</name>
    <dbReference type="NCBI Taxonomy" id="643052"/>
    <lineage>
        <taxon>Bacteria</taxon>
        <taxon>Bacillati</taxon>
        <taxon>Actinomycetota</taxon>
        <taxon>Actinomycetes</taxon>
        <taxon>Micromonosporales</taxon>
        <taxon>Micromonosporaceae</taxon>
        <taxon>Allocatelliglobosispora</taxon>
    </lineage>
</organism>
<reference evidence="2 3" key="1">
    <citation type="submission" date="2020-08" db="EMBL/GenBank/DDBJ databases">
        <title>Sequencing the genomes of 1000 actinobacteria strains.</title>
        <authorList>
            <person name="Klenk H.-P."/>
        </authorList>
    </citation>
    <scope>NUCLEOTIDE SEQUENCE [LARGE SCALE GENOMIC DNA]</scope>
    <source>
        <strain evidence="2 3">DSM 45362</strain>
    </source>
</reference>
<dbReference type="PROSITE" id="PS51186">
    <property type="entry name" value="GNAT"/>
    <property type="match status" value="1"/>
</dbReference>
<dbReference type="Proteomes" id="UP000587527">
    <property type="component" value="Unassembled WGS sequence"/>
</dbReference>
<dbReference type="CDD" id="cd04301">
    <property type="entry name" value="NAT_SF"/>
    <property type="match status" value="1"/>
</dbReference>
<feature type="domain" description="N-acetyltransferase" evidence="1">
    <location>
        <begin position="132"/>
        <end position="261"/>
    </location>
</feature>
<dbReference type="RefSeq" id="WP_312875253.1">
    <property type="nucleotide sequence ID" value="NZ_JACHMN010000002.1"/>
</dbReference>
<dbReference type="GO" id="GO:0005840">
    <property type="term" value="C:ribosome"/>
    <property type="evidence" value="ECO:0007669"/>
    <property type="project" value="UniProtKB-KW"/>
</dbReference>
<dbReference type="InterPro" id="IPR000182">
    <property type="entry name" value="GNAT_dom"/>
</dbReference>
<comment type="caution">
    <text evidence="2">The sequence shown here is derived from an EMBL/GenBank/DDBJ whole genome shotgun (WGS) entry which is preliminary data.</text>
</comment>
<keyword evidence="2" id="KW-0689">Ribosomal protein</keyword>
<proteinExistence type="predicted"/>
<keyword evidence="3" id="KW-1185">Reference proteome</keyword>
<keyword evidence="2" id="KW-0687">Ribonucleoprotein</keyword>
<dbReference type="Pfam" id="PF00583">
    <property type="entry name" value="Acetyltransf_1"/>
    <property type="match status" value="1"/>
</dbReference>
<sequence length="261" mass="27841">MASPDSPALRSVHDRAELAAIFLTDPALYAYELGDLDDFFWPYTTWYRRGDDVALVYHGSGEPTLLAIGRPDQVTGLTELLAELLPLLPRQVYAHITAGAEKAVESRFRVEPSGLHLKMALTDPSRLGAGPADAVLLTRVDLPELLELYATAYPGNGFDPRMIDTGQYVGIRRGGALVAVAGVHVWSPAYRVAALGNVTTLPELRGQGVGKAAVTALCHHLAATVDHVGLNVKADNAAAVGLYAGLGFTVVGEYHELMLSS</sequence>
<evidence type="ECO:0000313" key="2">
    <source>
        <dbReference type="EMBL" id="MBB5870336.1"/>
    </source>
</evidence>
<dbReference type="AlphaFoldDB" id="A0A841BSG0"/>